<name>A0A1G8H0C1_9FLAO</name>
<evidence type="ECO:0000256" key="2">
    <source>
        <dbReference type="ARBA" id="ARBA00022448"/>
    </source>
</evidence>
<keyword evidence="4 8" id="KW-0653">Protein transport</keyword>
<dbReference type="Pfam" id="PF00584">
    <property type="entry name" value="SecE"/>
    <property type="match status" value="1"/>
</dbReference>
<evidence type="ECO:0000256" key="5">
    <source>
        <dbReference type="ARBA" id="ARBA00022989"/>
    </source>
</evidence>
<evidence type="ECO:0000256" key="6">
    <source>
        <dbReference type="ARBA" id="ARBA00023010"/>
    </source>
</evidence>
<comment type="subcellular location">
    <subcellularLocation>
        <location evidence="8">Cell membrane</location>
        <topology evidence="8">Single-pass membrane protein</topology>
    </subcellularLocation>
    <subcellularLocation>
        <location evidence="1">Membrane</location>
    </subcellularLocation>
</comment>
<keyword evidence="5 8" id="KW-1133">Transmembrane helix</keyword>
<dbReference type="EMBL" id="FNCZ01000006">
    <property type="protein sequence ID" value="SDI00046.1"/>
    <property type="molecule type" value="Genomic_DNA"/>
</dbReference>
<proteinExistence type="inferred from homology"/>
<dbReference type="InterPro" id="IPR038379">
    <property type="entry name" value="SecE_sf"/>
</dbReference>
<keyword evidence="10" id="KW-1185">Reference proteome</keyword>
<dbReference type="GO" id="GO:0043952">
    <property type="term" value="P:protein transport by the Sec complex"/>
    <property type="evidence" value="ECO:0007669"/>
    <property type="project" value="UniProtKB-UniRule"/>
</dbReference>
<evidence type="ECO:0000256" key="3">
    <source>
        <dbReference type="ARBA" id="ARBA00022692"/>
    </source>
</evidence>
<dbReference type="InterPro" id="IPR005807">
    <property type="entry name" value="SecE_bac"/>
</dbReference>
<gene>
    <name evidence="8" type="primary">secE</name>
    <name evidence="9" type="ORF">SAMN04489796_10689</name>
</gene>
<keyword evidence="8" id="KW-1003">Cell membrane</keyword>
<comment type="function">
    <text evidence="8">Essential subunit of the Sec protein translocation channel SecYEG. Clamps together the 2 halves of SecY. May contact the channel plug during translocation.</text>
</comment>
<dbReference type="RefSeq" id="WP_092469057.1">
    <property type="nucleotide sequence ID" value="NZ_FNCZ01000006.1"/>
</dbReference>
<dbReference type="STRING" id="262004.SAMN04489796_10689"/>
<dbReference type="GO" id="GO:0009306">
    <property type="term" value="P:protein secretion"/>
    <property type="evidence" value="ECO:0007669"/>
    <property type="project" value="UniProtKB-UniRule"/>
</dbReference>
<dbReference type="AlphaFoldDB" id="A0A1G8H0C1"/>
<dbReference type="HAMAP" id="MF_00422">
    <property type="entry name" value="SecE"/>
    <property type="match status" value="1"/>
</dbReference>
<comment type="subunit">
    <text evidence="8">Component of the Sec protein translocase complex. Heterotrimer consisting of SecY, SecE and SecG subunits. The heterotrimers can form oligomers, although 1 heterotrimer is thought to be able to translocate proteins. Interacts with the ribosome. Interacts with SecDF, and other proteins may be involved. Interacts with SecA.</text>
</comment>
<dbReference type="GO" id="GO:0006605">
    <property type="term" value="P:protein targeting"/>
    <property type="evidence" value="ECO:0007669"/>
    <property type="project" value="UniProtKB-UniRule"/>
</dbReference>
<dbReference type="InterPro" id="IPR001901">
    <property type="entry name" value="Translocase_SecE/Sec61-g"/>
</dbReference>
<evidence type="ECO:0000256" key="1">
    <source>
        <dbReference type="ARBA" id="ARBA00004370"/>
    </source>
</evidence>
<evidence type="ECO:0000313" key="9">
    <source>
        <dbReference type="EMBL" id="SDI00046.1"/>
    </source>
</evidence>
<feature type="transmembrane region" description="Helical" evidence="8">
    <location>
        <begin position="30"/>
        <end position="52"/>
    </location>
</feature>
<keyword evidence="3 8" id="KW-0812">Transmembrane</keyword>
<evidence type="ECO:0000256" key="8">
    <source>
        <dbReference type="HAMAP-Rule" id="MF_00422"/>
    </source>
</evidence>
<evidence type="ECO:0000256" key="7">
    <source>
        <dbReference type="ARBA" id="ARBA00023136"/>
    </source>
</evidence>
<evidence type="ECO:0000256" key="4">
    <source>
        <dbReference type="ARBA" id="ARBA00022927"/>
    </source>
</evidence>
<keyword evidence="6 8" id="KW-0811">Translocation</keyword>
<dbReference type="GO" id="GO:0008320">
    <property type="term" value="F:protein transmembrane transporter activity"/>
    <property type="evidence" value="ECO:0007669"/>
    <property type="project" value="UniProtKB-UniRule"/>
</dbReference>
<dbReference type="NCBIfam" id="TIGR00964">
    <property type="entry name" value="secE_bact"/>
    <property type="match status" value="1"/>
</dbReference>
<dbReference type="OrthoDB" id="9810735at2"/>
<dbReference type="Gene3D" id="1.20.5.1030">
    <property type="entry name" value="Preprotein translocase secy subunit"/>
    <property type="match status" value="1"/>
</dbReference>
<dbReference type="GO" id="GO:0065002">
    <property type="term" value="P:intracellular protein transmembrane transport"/>
    <property type="evidence" value="ECO:0007669"/>
    <property type="project" value="UniProtKB-UniRule"/>
</dbReference>
<dbReference type="GO" id="GO:0005886">
    <property type="term" value="C:plasma membrane"/>
    <property type="evidence" value="ECO:0007669"/>
    <property type="project" value="UniProtKB-SubCell"/>
</dbReference>
<protein>
    <recommendedName>
        <fullName evidence="8">Protein translocase subunit SecE</fullName>
    </recommendedName>
</protein>
<sequence length="64" mass="7252">MAGLITYIKESFGELKNNVSWTPWPEAQKLTVIVAVFSIIFSLAIWGVDTVFSRAVKAYFDMIH</sequence>
<accession>A0A1G8H0C1</accession>
<keyword evidence="2 8" id="KW-0813">Transport</keyword>
<dbReference type="Proteomes" id="UP000199492">
    <property type="component" value="Unassembled WGS sequence"/>
</dbReference>
<comment type="similarity">
    <text evidence="8">Belongs to the SecE/SEC61-gamma family.</text>
</comment>
<reference evidence="10" key="1">
    <citation type="submission" date="2016-10" db="EMBL/GenBank/DDBJ databases">
        <authorList>
            <person name="Varghese N."/>
            <person name="Submissions S."/>
        </authorList>
    </citation>
    <scope>NUCLEOTIDE SEQUENCE [LARGE SCALE GENOMIC DNA]</scope>
    <source>
        <strain evidence="10">DSM 15363</strain>
    </source>
</reference>
<evidence type="ECO:0000313" key="10">
    <source>
        <dbReference type="Proteomes" id="UP000199492"/>
    </source>
</evidence>
<organism evidence="9 10">
    <name type="scientific">Winogradskyella thalassocola</name>
    <dbReference type="NCBI Taxonomy" id="262004"/>
    <lineage>
        <taxon>Bacteria</taxon>
        <taxon>Pseudomonadati</taxon>
        <taxon>Bacteroidota</taxon>
        <taxon>Flavobacteriia</taxon>
        <taxon>Flavobacteriales</taxon>
        <taxon>Flavobacteriaceae</taxon>
        <taxon>Winogradskyella</taxon>
    </lineage>
</organism>
<keyword evidence="7 8" id="KW-0472">Membrane</keyword>